<dbReference type="InterPro" id="IPR007921">
    <property type="entry name" value="CHAP_dom"/>
</dbReference>
<feature type="domain" description="Peptidase C51" evidence="2">
    <location>
        <begin position="89"/>
        <end position="217"/>
    </location>
</feature>
<keyword evidence="1" id="KW-0732">Signal</keyword>
<reference evidence="3 4" key="1">
    <citation type="journal article" date="2021" name="ACS Chem. Biol.">
        <title>Genomic-Led Discovery of a Novel Glycopeptide Antibiotic by Nonomuraea coxensis DSM 45129.</title>
        <authorList>
            <person name="Yushchuk O."/>
            <person name="Vior N.M."/>
            <person name="Andreo-Vidal A."/>
            <person name="Berini F."/>
            <person name="Ruckert C."/>
            <person name="Busche T."/>
            <person name="Binda E."/>
            <person name="Kalinowski J."/>
            <person name="Truman A.W."/>
            <person name="Marinelli F."/>
        </authorList>
    </citation>
    <scope>NUCLEOTIDE SEQUENCE [LARGE SCALE GENOMIC DNA]</scope>
    <source>
        <strain evidence="3 4">DSM 45129</strain>
    </source>
</reference>
<dbReference type="EMBL" id="CP068985">
    <property type="protein sequence ID" value="QYC40999.1"/>
    <property type="molecule type" value="Genomic_DNA"/>
</dbReference>
<dbReference type="RefSeq" id="WP_020547793.1">
    <property type="nucleotide sequence ID" value="NZ_CP068985.1"/>
</dbReference>
<feature type="chain" id="PRO_5046798789" evidence="1">
    <location>
        <begin position="28"/>
        <end position="220"/>
    </location>
</feature>
<protein>
    <submittedName>
        <fullName evidence="3">CHAP domain protein</fullName>
    </submittedName>
</protein>
<dbReference type="SUPFAM" id="SSF54001">
    <property type="entry name" value="Cysteine proteinases"/>
    <property type="match status" value="1"/>
</dbReference>
<dbReference type="Pfam" id="PF05257">
    <property type="entry name" value="CHAP"/>
    <property type="match status" value="1"/>
</dbReference>
<feature type="signal peptide" evidence="1">
    <location>
        <begin position="1"/>
        <end position="27"/>
    </location>
</feature>
<evidence type="ECO:0000256" key="1">
    <source>
        <dbReference type="SAM" id="SignalP"/>
    </source>
</evidence>
<evidence type="ECO:0000313" key="3">
    <source>
        <dbReference type="EMBL" id="QYC40999.1"/>
    </source>
</evidence>
<sequence>MFEHRLTHARTALRAALGAAVAAGAIAGGVAAGGTAAHADTDVRPPARAAQHTQAVQVTAEQVLATARAQIGTTENADGGGTKFQQWYTTSQRALETAARDGGSTTSYKNAPWCSMFVSWVGEHTGARSQIGWDAYAVTHAKWFEANQRFGTAPKPGAVVFFSWSGSKDLDAIDHVGFVVKDNGDGSLTTIEGNTGNGKVEQRTRPTSQVVGYGYPVYAS</sequence>
<organism evidence="3 4">
    <name type="scientific">Nonomuraea coxensis DSM 45129</name>
    <dbReference type="NCBI Taxonomy" id="1122611"/>
    <lineage>
        <taxon>Bacteria</taxon>
        <taxon>Bacillati</taxon>
        <taxon>Actinomycetota</taxon>
        <taxon>Actinomycetes</taxon>
        <taxon>Streptosporangiales</taxon>
        <taxon>Streptosporangiaceae</taxon>
        <taxon>Nonomuraea</taxon>
    </lineage>
</organism>
<keyword evidence="4" id="KW-1185">Reference proteome</keyword>
<dbReference type="Gene3D" id="3.90.1720.10">
    <property type="entry name" value="endopeptidase domain like (from Nostoc punctiforme)"/>
    <property type="match status" value="1"/>
</dbReference>
<evidence type="ECO:0000259" key="2">
    <source>
        <dbReference type="PROSITE" id="PS50911"/>
    </source>
</evidence>
<accession>A0ABX8U035</accession>
<proteinExistence type="predicted"/>
<gene>
    <name evidence="3" type="ORF">Nocox_16930</name>
</gene>
<dbReference type="PROSITE" id="PS50911">
    <property type="entry name" value="CHAP"/>
    <property type="match status" value="1"/>
</dbReference>
<evidence type="ECO:0000313" key="4">
    <source>
        <dbReference type="Proteomes" id="UP000824681"/>
    </source>
</evidence>
<dbReference type="InterPro" id="IPR038765">
    <property type="entry name" value="Papain-like_cys_pep_sf"/>
</dbReference>
<name>A0ABX8U035_9ACTN</name>
<dbReference type="Proteomes" id="UP000824681">
    <property type="component" value="Chromosome"/>
</dbReference>